<reference evidence="9" key="1">
    <citation type="journal article" date="2019" name="Int. J. Syst. Evol. Microbiol.">
        <title>The Global Catalogue of Microorganisms (GCM) 10K type strain sequencing project: providing services to taxonomists for standard genome sequencing and annotation.</title>
        <authorList>
            <consortium name="The Broad Institute Genomics Platform"/>
            <consortium name="The Broad Institute Genome Sequencing Center for Infectious Disease"/>
            <person name="Wu L."/>
            <person name="Ma J."/>
        </authorList>
    </citation>
    <scope>NUCLEOTIDE SEQUENCE [LARGE SCALE GENOMIC DNA]</scope>
    <source>
        <strain evidence="9">JCM 18077</strain>
    </source>
</reference>
<feature type="domain" description="Lipopolysaccharide assembly protein A" evidence="7">
    <location>
        <begin position="67"/>
        <end position="125"/>
    </location>
</feature>
<feature type="compositionally biased region" description="Low complexity" evidence="5">
    <location>
        <begin position="9"/>
        <end position="25"/>
    </location>
</feature>
<proteinExistence type="predicted"/>
<evidence type="ECO:0000256" key="6">
    <source>
        <dbReference type="SAM" id="Phobius"/>
    </source>
</evidence>
<organism evidence="8 9">
    <name type="scientific">Gordonia alkaliphila</name>
    <dbReference type="NCBI Taxonomy" id="1053547"/>
    <lineage>
        <taxon>Bacteria</taxon>
        <taxon>Bacillati</taxon>
        <taxon>Actinomycetota</taxon>
        <taxon>Actinomycetes</taxon>
        <taxon>Mycobacteriales</taxon>
        <taxon>Gordoniaceae</taxon>
        <taxon>Gordonia</taxon>
    </lineage>
</organism>
<evidence type="ECO:0000256" key="4">
    <source>
        <dbReference type="ARBA" id="ARBA00023136"/>
    </source>
</evidence>
<dbReference type="InterPro" id="IPR010445">
    <property type="entry name" value="LapA_dom"/>
</dbReference>
<keyword evidence="1" id="KW-1003">Cell membrane</keyword>
<evidence type="ECO:0000256" key="2">
    <source>
        <dbReference type="ARBA" id="ARBA00022692"/>
    </source>
</evidence>
<evidence type="ECO:0000313" key="9">
    <source>
        <dbReference type="Proteomes" id="UP001500822"/>
    </source>
</evidence>
<keyword evidence="9" id="KW-1185">Reference proteome</keyword>
<keyword evidence="4 6" id="KW-0472">Membrane</keyword>
<gene>
    <name evidence="8" type="ORF">GCM10023217_07010</name>
</gene>
<feature type="transmembrane region" description="Helical" evidence="6">
    <location>
        <begin position="86"/>
        <end position="106"/>
    </location>
</feature>
<evidence type="ECO:0000256" key="5">
    <source>
        <dbReference type="SAM" id="MobiDB-lite"/>
    </source>
</evidence>
<dbReference type="Pfam" id="PF06305">
    <property type="entry name" value="LapA_dom"/>
    <property type="match status" value="1"/>
</dbReference>
<comment type="caution">
    <text evidence="8">The sequence shown here is derived from an EMBL/GenBank/DDBJ whole genome shotgun (WGS) entry which is preliminary data.</text>
</comment>
<keyword evidence="3 6" id="KW-1133">Transmembrane helix</keyword>
<sequence>MTSRDPDADLPLTPPTAAEQPAAAPAPRPEPKVDEAHRVKHTRSRATYFGWIVGLIVTILLLLFILQNQDSQEIDLIFGKINLPVGVSLLIAAILGAIITVAISAARMVELHRALKKVDKARKEQN</sequence>
<accession>A0ABP8YXJ0</accession>
<dbReference type="EMBL" id="BAABIE010000002">
    <property type="protein sequence ID" value="GAA4741321.1"/>
    <property type="molecule type" value="Genomic_DNA"/>
</dbReference>
<evidence type="ECO:0000313" key="8">
    <source>
        <dbReference type="EMBL" id="GAA4741321.1"/>
    </source>
</evidence>
<dbReference type="RefSeq" id="WP_246995437.1">
    <property type="nucleotide sequence ID" value="NZ_BAABIE010000002.1"/>
</dbReference>
<evidence type="ECO:0000259" key="7">
    <source>
        <dbReference type="Pfam" id="PF06305"/>
    </source>
</evidence>
<feature type="transmembrane region" description="Helical" evidence="6">
    <location>
        <begin position="48"/>
        <end position="66"/>
    </location>
</feature>
<dbReference type="Proteomes" id="UP001500822">
    <property type="component" value="Unassembled WGS sequence"/>
</dbReference>
<evidence type="ECO:0000256" key="3">
    <source>
        <dbReference type="ARBA" id="ARBA00022989"/>
    </source>
</evidence>
<evidence type="ECO:0000256" key="1">
    <source>
        <dbReference type="ARBA" id="ARBA00022475"/>
    </source>
</evidence>
<protein>
    <recommendedName>
        <fullName evidence="7">Lipopolysaccharide assembly protein A domain-containing protein</fullName>
    </recommendedName>
</protein>
<name>A0ABP8YXJ0_9ACTN</name>
<feature type="region of interest" description="Disordered" evidence="5">
    <location>
        <begin position="1"/>
        <end position="37"/>
    </location>
</feature>
<keyword evidence="2 6" id="KW-0812">Transmembrane</keyword>